<keyword evidence="3" id="KW-0281">Fimbrium</keyword>
<evidence type="ECO:0000256" key="2">
    <source>
        <dbReference type="ARBA" id="ARBA00022481"/>
    </source>
</evidence>
<keyword evidence="5" id="KW-0812">Transmembrane</keyword>
<keyword evidence="2" id="KW-0488">Methylation</keyword>
<dbReference type="Pfam" id="PF00114">
    <property type="entry name" value="Pilin"/>
    <property type="match status" value="1"/>
</dbReference>
<accession>A0A540VNY0</accession>
<comment type="similarity">
    <text evidence="1 3">Belongs to the N-Me-Phe pilin family.</text>
</comment>
<reference evidence="6 7" key="1">
    <citation type="submission" date="2019-06" db="EMBL/GenBank/DDBJ databases">
        <title>Metagenome assembled Genome of Spiribacter salinus SL48-SHIP from the microbial mat of Salt Lake 48 (Novosibirsk region, Russia).</title>
        <authorList>
            <person name="Shipova A."/>
            <person name="Rozanov A.S."/>
            <person name="Bryanskaya A.V."/>
            <person name="Peltek S.E."/>
        </authorList>
    </citation>
    <scope>NUCLEOTIDE SEQUENCE [LARGE SCALE GENOMIC DNA]</scope>
    <source>
        <strain evidence="6">SL48-SHIP-2</strain>
    </source>
</reference>
<evidence type="ECO:0000256" key="1">
    <source>
        <dbReference type="ARBA" id="ARBA00005233"/>
    </source>
</evidence>
<evidence type="ECO:0000313" key="7">
    <source>
        <dbReference type="Proteomes" id="UP000315400"/>
    </source>
</evidence>
<dbReference type="Gene3D" id="3.30.700.10">
    <property type="entry name" value="Glycoprotein, Type 4 Pilin"/>
    <property type="match status" value="1"/>
</dbReference>
<evidence type="ECO:0000313" key="6">
    <source>
        <dbReference type="EMBL" id="TQE98426.1"/>
    </source>
</evidence>
<dbReference type="InterPro" id="IPR001082">
    <property type="entry name" value="Pilin"/>
</dbReference>
<dbReference type="InterPro" id="IPR012902">
    <property type="entry name" value="N_methyl_site"/>
</dbReference>
<evidence type="ECO:0000256" key="4">
    <source>
        <dbReference type="SAM" id="MobiDB-lite"/>
    </source>
</evidence>
<dbReference type="InterPro" id="IPR045584">
    <property type="entry name" value="Pilin-like"/>
</dbReference>
<evidence type="ECO:0000256" key="3">
    <source>
        <dbReference type="RuleBase" id="RU000389"/>
    </source>
</evidence>
<gene>
    <name evidence="6" type="ORF">FKY71_13910</name>
</gene>
<dbReference type="AlphaFoldDB" id="A0A540VNY0"/>
<keyword evidence="5" id="KW-0472">Membrane</keyword>
<dbReference type="GO" id="GO:0007155">
    <property type="term" value="P:cell adhesion"/>
    <property type="evidence" value="ECO:0007669"/>
    <property type="project" value="InterPro"/>
</dbReference>
<dbReference type="NCBIfam" id="TIGR02532">
    <property type="entry name" value="IV_pilin_GFxxxE"/>
    <property type="match status" value="1"/>
</dbReference>
<dbReference type="GO" id="GO:0044096">
    <property type="term" value="C:type IV pilus"/>
    <property type="evidence" value="ECO:0007669"/>
    <property type="project" value="TreeGrafter"/>
</dbReference>
<comment type="caution">
    <text evidence="6">The sequence shown here is derived from an EMBL/GenBank/DDBJ whole genome shotgun (WGS) entry which is preliminary data.</text>
</comment>
<feature type="compositionally biased region" description="Polar residues" evidence="4">
    <location>
        <begin position="53"/>
        <end position="69"/>
    </location>
</feature>
<organism evidence="6 7">
    <name type="scientific">Spiribacter salinus</name>
    <dbReference type="NCBI Taxonomy" id="1335746"/>
    <lineage>
        <taxon>Bacteria</taxon>
        <taxon>Pseudomonadati</taxon>
        <taxon>Pseudomonadota</taxon>
        <taxon>Gammaproteobacteria</taxon>
        <taxon>Chromatiales</taxon>
        <taxon>Ectothiorhodospiraceae</taxon>
        <taxon>Spiribacter</taxon>
    </lineage>
</organism>
<name>A0A540VNY0_9GAMM</name>
<dbReference type="PANTHER" id="PTHR30093:SF34">
    <property type="entry name" value="PREPILIN PEPTIDASE-DEPENDENT PROTEIN D"/>
    <property type="match status" value="1"/>
</dbReference>
<dbReference type="GO" id="GO:0043107">
    <property type="term" value="P:type IV pilus-dependent motility"/>
    <property type="evidence" value="ECO:0007669"/>
    <property type="project" value="TreeGrafter"/>
</dbReference>
<dbReference type="SUPFAM" id="SSF54523">
    <property type="entry name" value="Pili subunits"/>
    <property type="match status" value="1"/>
</dbReference>
<dbReference type="Proteomes" id="UP000315400">
    <property type="component" value="Unassembled WGS sequence"/>
</dbReference>
<proteinExistence type="inferred from homology"/>
<keyword evidence="5" id="KW-1133">Transmembrane helix</keyword>
<feature type="region of interest" description="Disordered" evidence="4">
    <location>
        <begin position="50"/>
        <end position="77"/>
    </location>
</feature>
<feature type="transmembrane region" description="Helical" evidence="5">
    <location>
        <begin position="7"/>
        <end position="27"/>
    </location>
</feature>
<sequence>MRKNQGFTLIELMIVVAIIGILAAIALPQYQNYTTRSQVSEGPSLASGVRTAVSETFSSSGDLPDSNSAAGAPPATEIEGSYVTEVTITDEGLITIEYGNDANSAINGESLEFSAITDTTGSVQWTCGTSGGTSVDEQYLPSNCRP</sequence>
<dbReference type="PROSITE" id="PS00409">
    <property type="entry name" value="PROKAR_NTER_METHYL"/>
    <property type="match status" value="1"/>
</dbReference>
<dbReference type="Pfam" id="PF07963">
    <property type="entry name" value="N_methyl"/>
    <property type="match status" value="1"/>
</dbReference>
<dbReference type="PANTHER" id="PTHR30093">
    <property type="entry name" value="GENERAL SECRETION PATHWAY PROTEIN G"/>
    <property type="match status" value="1"/>
</dbReference>
<protein>
    <submittedName>
        <fullName evidence="6">Pilin</fullName>
    </submittedName>
</protein>
<dbReference type="EMBL" id="VIFK01000205">
    <property type="protein sequence ID" value="TQE98426.1"/>
    <property type="molecule type" value="Genomic_DNA"/>
</dbReference>
<evidence type="ECO:0000256" key="5">
    <source>
        <dbReference type="SAM" id="Phobius"/>
    </source>
</evidence>